<name>A0A2S0VSZ7_9ALTE</name>
<dbReference type="EMBL" id="CP026604">
    <property type="protein sequence ID" value="AWB67327.1"/>
    <property type="molecule type" value="Genomic_DNA"/>
</dbReference>
<gene>
    <name evidence="2" type="ORF">C2869_13145</name>
</gene>
<dbReference type="RefSeq" id="WP_108603374.1">
    <property type="nucleotide sequence ID" value="NZ_CP026604.1"/>
</dbReference>
<dbReference type="OrthoDB" id="5498726at2"/>
<feature type="signal peptide" evidence="1">
    <location>
        <begin position="1"/>
        <end position="28"/>
    </location>
</feature>
<keyword evidence="3" id="KW-1185">Reference proteome</keyword>
<evidence type="ECO:0000313" key="3">
    <source>
        <dbReference type="Proteomes" id="UP000244441"/>
    </source>
</evidence>
<dbReference type="KEGG" id="cate:C2869_13145"/>
<reference evidence="2 3" key="1">
    <citation type="submission" date="2018-01" db="EMBL/GenBank/DDBJ databases">
        <title>Genome sequence of a Cantenovulum-like bacteria.</title>
        <authorList>
            <person name="Tan W.R."/>
            <person name="Lau N.-S."/>
            <person name="Go F."/>
            <person name="Amirul A.-A.A."/>
        </authorList>
    </citation>
    <scope>NUCLEOTIDE SEQUENCE [LARGE SCALE GENOMIC DNA]</scope>
    <source>
        <strain evidence="2 3">CCB-QB4</strain>
    </source>
</reference>
<dbReference type="InterPro" id="IPR032331">
    <property type="entry name" value="DUF4856"/>
</dbReference>
<organism evidence="2 3">
    <name type="scientific">Saccharobesus litoralis</name>
    <dbReference type="NCBI Taxonomy" id="2172099"/>
    <lineage>
        <taxon>Bacteria</taxon>
        <taxon>Pseudomonadati</taxon>
        <taxon>Pseudomonadota</taxon>
        <taxon>Gammaproteobacteria</taxon>
        <taxon>Alteromonadales</taxon>
        <taxon>Alteromonadaceae</taxon>
        <taxon>Saccharobesus</taxon>
    </lineage>
</organism>
<dbReference type="AlphaFoldDB" id="A0A2S0VSZ7"/>
<evidence type="ECO:0000313" key="2">
    <source>
        <dbReference type="EMBL" id="AWB67327.1"/>
    </source>
</evidence>
<evidence type="ECO:0000256" key="1">
    <source>
        <dbReference type="SAM" id="SignalP"/>
    </source>
</evidence>
<keyword evidence="1" id="KW-0732">Signal</keyword>
<dbReference type="PROSITE" id="PS51257">
    <property type="entry name" value="PROKAR_LIPOPROTEIN"/>
    <property type="match status" value="1"/>
</dbReference>
<protein>
    <submittedName>
        <fullName evidence="2">DUF4856 domain-containing protein</fullName>
    </submittedName>
</protein>
<dbReference type="Proteomes" id="UP000244441">
    <property type="component" value="Chromosome"/>
</dbReference>
<accession>A0A2S0VSZ7</accession>
<dbReference type="Pfam" id="PF16148">
    <property type="entry name" value="DUF4856"/>
    <property type="match status" value="1"/>
</dbReference>
<sequence>MAIAKSFKKNSLTVLVSSILAVSLSACGGSDSDDNGANQEPKLQVPATYTFESQLTTGSSVSYTGQIARHALIQELTNFVGSLDAGNYTSNDEVVAALNEYFRDGDDTASDKALTLTTTPGTEQTTVRDISDGKNLIGKIAGKDATGQHKDWETAGNFKGWMGINTPTDLVDHFFDLLAAEVVDINGNSLNRQDPEGNALKYTYVTSTGLDLKQLIQKFLLGAVAFSQGADDYLDSDTAGKGLLSANQQVDGKSYTALEHQIDEGFGYFGAARDYAEYSDLELAGKDESANARSHYFDTNTDGKIDLNSEYNWGNSVNAGKRDNGATVATDLTKDAFDAFLTLRALANEAAKNPSSDDAPQADAETVAAMKIQAEAALLAWEKSISASVIHYINYTIADLKTIKAGGYTADEFADLAKHWSEMKGFALGLQFNRLSPVSDADFEDVLSKMQDAPVLDTTKIDDYIADLESARTILGNAYSFNATNVAEW</sequence>
<proteinExistence type="predicted"/>
<feature type="chain" id="PRO_5015442582" evidence="1">
    <location>
        <begin position="29"/>
        <end position="489"/>
    </location>
</feature>